<proteinExistence type="predicted"/>
<sequence length="74" mass="8193">MELKIIAVGNSAGVLLPKELLARLRVEKGDSLYVAETPDGIKLMPHDPELAAQMQVAEGVMRKRRNLLRKLADN</sequence>
<dbReference type="EMBL" id="FOFS01000017">
    <property type="protein sequence ID" value="SER14055.1"/>
    <property type="molecule type" value="Genomic_DNA"/>
</dbReference>
<evidence type="ECO:0000313" key="2">
    <source>
        <dbReference type="EMBL" id="SER14055.1"/>
    </source>
</evidence>
<dbReference type="RefSeq" id="WP_093289276.1">
    <property type="nucleotide sequence ID" value="NZ_FOFS01000017.1"/>
</dbReference>
<gene>
    <name evidence="2" type="ORF">SAMN04488038_11719</name>
</gene>
<dbReference type="SUPFAM" id="SSF89447">
    <property type="entry name" value="AbrB/MazE/MraZ-like"/>
    <property type="match status" value="1"/>
</dbReference>
<dbReference type="SMART" id="SM00966">
    <property type="entry name" value="SpoVT_AbrB"/>
    <property type="match status" value="1"/>
</dbReference>
<dbReference type="AlphaFoldDB" id="A0A1H9LS89"/>
<feature type="domain" description="SpoVT-AbrB" evidence="1">
    <location>
        <begin position="6"/>
        <end position="51"/>
    </location>
</feature>
<dbReference type="NCBIfam" id="TIGR02609">
    <property type="entry name" value="doc_partner"/>
    <property type="match status" value="1"/>
</dbReference>
<dbReference type="InterPro" id="IPR007159">
    <property type="entry name" value="SpoVT-AbrB_dom"/>
</dbReference>
<dbReference type="InterPro" id="IPR037914">
    <property type="entry name" value="SpoVT-AbrB_sf"/>
</dbReference>
<evidence type="ECO:0000313" key="3">
    <source>
        <dbReference type="Proteomes" id="UP000199233"/>
    </source>
</evidence>
<keyword evidence="3" id="KW-1185">Reference proteome</keyword>
<accession>A0A1H9LS89</accession>
<reference evidence="3" key="1">
    <citation type="submission" date="2016-10" db="EMBL/GenBank/DDBJ databases">
        <authorList>
            <person name="Varghese N."/>
            <person name="Submissions S."/>
        </authorList>
    </citation>
    <scope>NUCLEOTIDE SEQUENCE [LARGE SCALE GENOMIC DNA]</scope>
    <source>
        <strain evidence="3">DSM 25927</strain>
    </source>
</reference>
<dbReference type="Gene3D" id="2.10.260.10">
    <property type="match status" value="1"/>
</dbReference>
<dbReference type="STRING" id="489703.SAMN04488038_11719"/>
<name>A0A1H9LS89_9GAMM</name>
<dbReference type="Proteomes" id="UP000199233">
    <property type="component" value="Unassembled WGS sequence"/>
</dbReference>
<dbReference type="Pfam" id="PF04014">
    <property type="entry name" value="MazE_antitoxin"/>
    <property type="match status" value="1"/>
</dbReference>
<dbReference type="InterPro" id="IPR013432">
    <property type="entry name" value="Doc_partner"/>
</dbReference>
<dbReference type="GO" id="GO:0003677">
    <property type="term" value="F:DNA binding"/>
    <property type="evidence" value="ECO:0007669"/>
    <property type="project" value="InterPro"/>
</dbReference>
<protein>
    <submittedName>
        <fullName evidence="2">Putative addiction module antidote</fullName>
    </submittedName>
</protein>
<organism evidence="2 3">
    <name type="scientific">Solimonas aquatica</name>
    <dbReference type="NCBI Taxonomy" id="489703"/>
    <lineage>
        <taxon>Bacteria</taxon>
        <taxon>Pseudomonadati</taxon>
        <taxon>Pseudomonadota</taxon>
        <taxon>Gammaproteobacteria</taxon>
        <taxon>Nevskiales</taxon>
        <taxon>Nevskiaceae</taxon>
        <taxon>Solimonas</taxon>
    </lineage>
</organism>
<dbReference type="OrthoDB" id="5459182at2"/>
<evidence type="ECO:0000259" key="1">
    <source>
        <dbReference type="SMART" id="SM00966"/>
    </source>
</evidence>